<evidence type="ECO:0000256" key="1">
    <source>
        <dbReference type="SAM" id="Phobius"/>
    </source>
</evidence>
<dbReference type="EMBL" id="FNJB01000006">
    <property type="protein sequence ID" value="SDP04804.1"/>
    <property type="molecule type" value="Genomic_DNA"/>
</dbReference>
<protein>
    <recommendedName>
        <fullName evidence="4">DUF5134 domain-containing protein</fullName>
    </recommendedName>
</protein>
<feature type="transmembrane region" description="Helical" evidence="1">
    <location>
        <begin position="92"/>
        <end position="109"/>
    </location>
</feature>
<keyword evidence="1" id="KW-1133">Transmembrane helix</keyword>
<evidence type="ECO:0000313" key="3">
    <source>
        <dbReference type="Proteomes" id="UP000199651"/>
    </source>
</evidence>
<evidence type="ECO:0008006" key="4">
    <source>
        <dbReference type="Google" id="ProtNLM"/>
    </source>
</evidence>
<dbReference type="RefSeq" id="WP_091376054.1">
    <property type="nucleotide sequence ID" value="NZ_FNDV01000006.1"/>
</dbReference>
<dbReference type="STRING" id="504798.SAMN05421871_106317"/>
<dbReference type="OrthoDB" id="3635896at2"/>
<feature type="transmembrane region" description="Helical" evidence="1">
    <location>
        <begin position="51"/>
        <end position="80"/>
    </location>
</feature>
<gene>
    <name evidence="2" type="ORF">SAMN05192558_106135</name>
</gene>
<feature type="transmembrane region" description="Helical" evidence="1">
    <location>
        <begin position="129"/>
        <end position="148"/>
    </location>
</feature>
<name>A0A1H0PII9_9PSEU</name>
<keyword evidence="3" id="KW-1185">Reference proteome</keyword>
<organism evidence="2 3">
    <name type="scientific">Actinokineospora alba</name>
    <dbReference type="NCBI Taxonomy" id="504798"/>
    <lineage>
        <taxon>Bacteria</taxon>
        <taxon>Bacillati</taxon>
        <taxon>Actinomycetota</taxon>
        <taxon>Actinomycetes</taxon>
        <taxon>Pseudonocardiales</taxon>
        <taxon>Pseudonocardiaceae</taxon>
        <taxon>Actinokineospora</taxon>
    </lineage>
</organism>
<reference evidence="3" key="1">
    <citation type="submission" date="2016-10" db="EMBL/GenBank/DDBJ databases">
        <authorList>
            <person name="Varghese N."/>
            <person name="Submissions S."/>
        </authorList>
    </citation>
    <scope>NUCLEOTIDE SEQUENCE [LARGE SCALE GENOMIC DNA]</scope>
    <source>
        <strain evidence="3">IBRC-M 10655</strain>
    </source>
</reference>
<accession>A0A1H0PII9</accession>
<dbReference type="InterPro" id="IPR033458">
    <property type="entry name" value="DUF5134"/>
</dbReference>
<keyword evidence="1" id="KW-0472">Membrane</keyword>
<keyword evidence="1" id="KW-0812">Transmembrane</keyword>
<feature type="transmembrane region" description="Helical" evidence="1">
    <location>
        <begin position="160"/>
        <end position="179"/>
    </location>
</feature>
<evidence type="ECO:0000313" key="2">
    <source>
        <dbReference type="EMBL" id="SDP04804.1"/>
    </source>
</evidence>
<proteinExistence type="predicted"/>
<sequence length="180" mass="18726">MATWLGWTCTAAFLAVAGYAIARLVVACRTPGSTGCHRTVDTAHALMALGMAVMCSPVGGPLPMAGWQTVFLLLTAWFLVRREPVSGWHGGGLHHAVGGLAMLYMLTAVPHSAHAMASAWSPRMAGEAALPVLGWIFVGYFAVQAARLARVSLRSEAHRVAAGCQGVMAVGAGGMILAML</sequence>
<dbReference type="Proteomes" id="UP000199651">
    <property type="component" value="Unassembled WGS sequence"/>
</dbReference>
<dbReference type="AlphaFoldDB" id="A0A1H0PII9"/>
<dbReference type="Pfam" id="PF17197">
    <property type="entry name" value="DUF5134"/>
    <property type="match status" value="1"/>
</dbReference>